<dbReference type="AlphaFoldDB" id="A0A7W9D1P9"/>
<dbReference type="InterPro" id="IPR051803">
    <property type="entry name" value="TA_system_RelE-like_toxin"/>
</dbReference>
<organism evidence="3 4">
    <name type="scientific">Rhizobium paranaense</name>
    <dbReference type="NCBI Taxonomy" id="1650438"/>
    <lineage>
        <taxon>Bacteria</taxon>
        <taxon>Pseudomonadati</taxon>
        <taxon>Pseudomonadota</taxon>
        <taxon>Alphaproteobacteria</taxon>
        <taxon>Hyphomicrobiales</taxon>
        <taxon>Rhizobiaceae</taxon>
        <taxon>Rhizobium/Agrobacterium group</taxon>
        <taxon>Rhizobium</taxon>
    </lineage>
</organism>
<reference evidence="3 4" key="1">
    <citation type="submission" date="2020-08" db="EMBL/GenBank/DDBJ databases">
        <title>Genomic Encyclopedia of Type Strains, Phase IV (KMG-V): Genome sequencing to study the core and pangenomes of soil and plant-associated prokaryotes.</title>
        <authorList>
            <person name="Whitman W."/>
        </authorList>
    </citation>
    <scope>NUCLEOTIDE SEQUENCE [LARGE SCALE GENOMIC DNA]</scope>
    <source>
        <strain evidence="3 4">SEMIA 4064</strain>
    </source>
</reference>
<name>A0A7W9D1P9_9HYPH</name>
<accession>A0A7W9D1P9</accession>
<dbReference type="PANTHER" id="PTHR33755">
    <property type="entry name" value="TOXIN PARE1-RELATED"/>
    <property type="match status" value="1"/>
</dbReference>
<dbReference type="Proteomes" id="UP000549882">
    <property type="component" value="Unassembled WGS sequence"/>
</dbReference>
<evidence type="ECO:0000313" key="3">
    <source>
        <dbReference type="EMBL" id="MBB5574517.1"/>
    </source>
</evidence>
<protein>
    <submittedName>
        <fullName evidence="3">Toxin ParE1/3/4</fullName>
    </submittedName>
</protein>
<dbReference type="InterPro" id="IPR007712">
    <property type="entry name" value="RelE/ParE_toxin"/>
</dbReference>
<comment type="caution">
    <text evidence="3">The sequence shown here is derived from an EMBL/GenBank/DDBJ whole genome shotgun (WGS) entry which is preliminary data.</text>
</comment>
<dbReference type="EMBL" id="JACHBI010000005">
    <property type="protein sequence ID" value="MBB5574517.1"/>
    <property type="molecule type" value="Genomic_DNA"/>
</dbReference>
<dbReference type="Gene3D" id="3.30.2310.20">
    <property type="entry name" value="RelE-like"/>
    <property type="match status" value="1"/>
</dbReference>
<evidence type="ECO:0000256" key="1">
    <source>
        <dbReference type="ARBA" id="ARBA00006226"/>
    </source>
</evidence>
<comment type="similarity">
    <text evidence="1">Belongs to the RelE toxin family.</text>
</comment>
<dbReference type="Pfam" id="PF05016">
    <property type="entry name" value="ParE_toxin"/>
    <property type="match status" value="1"/>
</dbReference>
<evidence type="ECO:0000256" key="2">
    <source>
        <dbReference type="ARBA" id="ARBA00022649"/>
    </source>
</evidence>
<dbReference type="RefSeq" id="WP_183938197.1">
    <property type="nucleotide sequence ID" value="NZ_JACHBI010000005.1"/>
</dbReference>
<keyword evidence="4" id="KW-1185">Reference proteome</keyword>
<sequence length="104" mass="11768">MLPIKRTSRADEDLISIWLEIAKNNPVAADRILDAIESCWLQLASHPFFGLARNDIGSGIRHLVVGSYLTLYRIADDRIDIVRVLHGRRKITRKTIEDEGSSGR</sequence>
<keyword evidence="2" id="KW-1277">Toxin-antitoxin system</keyword>
<dbReference type="InterPro" id="IPR035093">
    <property type="entry name" value="RelE/ParE_toxin_dom_sf"/>
</dbReference>
<gene>
    <name evidence="3" type="ORF">GGD50_003144</name>
</gene>
<proteinExistence type="inferred from homology"/>
<evidence type="ECO:0000313" key="4">
    <source>
        <dbReference type="Proteomes" id="UP000549882"/>
    </source>
</evidence>